<reference evidence="5" key="1">
    <citation type="submission" date="2025-08" db="UniProtKB">
        <authorList>
            <consortium name="RefSeq"/>
        </authorList>
    </citation>
    <scope>IDENTIFICATION</scope>
</reference>
<dbReference type="NCBIfam" id="TIGR00756">
    <property type="entry name" value="PPR"/>
    <property type="match status" value="4"/>
</dbReference>
<organism evidence="4 5">
    <name type="scientific">Elaeis guineensis var. tenera</name>
    <name type="common">Oil palm</name>
    <dbReference type="NCBI Taxonomy" id="51953"/>
    <lineage>
        <taxon>Eukaryota</taxon>
        <taxon>Viridiplantae</taxon>
        <taxon>Streptophyta</taxon>
        <taxon>Embryophyta</taxon>
        <taxon>Tracheophyta</taxon>
        <taxon>Spermatophyta</taxon>
        <taxon>Magnoliopsida</taxon>
        <taxon>Liliopsida</taxon>
        <taxon>Arecaceae</taxon>
        <taxon>Arecoideae</taxon>
        <taxon>Cocoseae</taxon>
        <taxon>Elaeidinae</taxon>
        <taxon>Elaeis</taxon>
    </lineage>
</organism>
<dbReference type="PANTHER" id="PTHR47926:SF347">
    <property type="entry name" value="PENTATRICOPEPTIDE REPEAT-CONTAINING PROTEIN"/>
    <property type="match status" value="1"/>
</dbReference>
<keyword evidence="4" id="KW-1185">Reference proteome</keyword>
<dbReference type="InParanoid" id="A0A6I9QYE8"/>
<name>A0A6I9QYE8_ELAGV</name>
<evidence type="ECO:0000313" key="4">
    <source>
        <dbReference type="Proteomes" id="UP000504607"/>
    </source>
</evidence>
<dbReference type="PROSITE" id="PS51375">
    <property type="entry name" value="PPR"/>
    <property type="match status" value="5"/>
</dbReference>
<gene>
    <name evidence="5" type="primary">LOC105041994</name>
</gene>
<dbReference type="InterPro" id="IPR011990">
    <property type="entry name" value="TPR-like_helical_dom_sf"/>
</dbReference>
<feature type="repeat" description="PPR" evidence="3">
    <location>
        <begin position="616"/>
        <end position="650"/>
    </location>
</feature>
<evidence type="ECO:0000256" key="1">
    <source>
        <dbReference type="ARBA" id="ARBA00022737"/>
    </source>
</evidence>
<dbReference type="GO" id="GO:0003723">
    <property type="term" value="F:RNA binding"/>
    <property type="evidence" value="ECO:0007669"/>
    <property type="project" value="InterPro"/>
</dbReference>
<dbReference type="InterPro" id="IPR002885">
    <property type="entry name" value="PPR_rpt"/>
</dbReference>
<sequence>MGFRSPTKLKLFFRSTINSTVKFHNRLYSNNPDSVRPSTEFFEIEKEYAELFRAFAETQSISNGEALHCHILKTIPRPRLFLSNSMANMYSKCQSVADARRVFDEMRQPDVVSWNTIIDGYFLSGLRSDAFACLREMLRCGVAPDKFSFTCSLKSCSSYRDFGVGLWIHCVIIKYGLGNSAFVANGLVEFYAKFGFLGEMKKVFDILECKDIVLVNTVIGLLGKAGNFEEAFVKFRDYFLAFSTVPTRATFVNLLGGINGYESLRHGIQVHCLAIKLGFESDNAVENILVRMYCDCGCANDAFDLLVCSGSKSVVSWTSLIDGYANLRRFQDALEVFYWICHEGGLLDDILLLCILGIAANSGCLQLGIQLHSLILKYGFESNSCIRHALMDMYAKCMSMEDAQKIFQQIGKDCSVLSWTTIISGYVYNGFSMEALRSFHQMNREGFYVDSVACISVLAGCTDLQAIIQGKQVHAFVIKSGCETDISVQTALLSLYADCGCFTEATKLFRMMRHDVVSWTALISAYVKLGYSEEALVWLVRMLQDGLKPNHFTFACALTASTKLTSSETGKSLHAAIIKTGLEKDTSVGSALIDMYSKCGSMNSAVKYFTRTSKHDLILWNALLSGHAQHGNIVELLKAYDEMIDLGVKPDGITFVAVLTGCSHGGLVHKVIQYYTVMWDDFGIRPEIEHCACVVDALGRAGLFKEAVNFIQRMGLTPGSTMLRSLISSCINYGYVALGLAAVAKMVVWGMVDSSTYVLLSNLYAVEERWADRRTAREAMETVQINMKKIGKSWIAC</sequence>
<feature type="repeat" description="PPR" evidence="3">
    <location>
        <begin position="515"/>
        <end position="549"/>
    </location>
</feature>
<dbReference type="PANTHER" id="PTHR47926">
    <property type="entry name" value="PENTATRICOPEPTIDE REPEAT-CONTAINING PROTEIN"/>
    <property type="match status" value="1"/>
</dbReference>
<protein>
    <submittedName>
        <fullName evidence="5">Pentatricopeptide repeat-containing protein At4g13650-like</fullName>
    </submittedName>
</protein>
<dbReference type="SUPFAM" id="SSF48452">
    <property type="entry name" value="TPR-like"/>
    <property type="match status" value="1"/>
</dbReference>
<keyword evidence="1" id="KW-0677">Repeat</keyword>
<feature type="repeat" description="PPR" evidence="3">
    <location>
        <begin position="110"/>
        <end position="144"/>
    </location>
</feature>
<dbReference type="FunFam" id="1.25.40.10:FF:000196">
    <property type="entry name" value="Pentatricopeptide repeat-containing protein At4g14850"/>
    <property type="match status" value="1"/>
</dbReference>
<dbReference type="RefSeq" id="XP_010917389.1">
    <property type="nucleotide sequence ID" value="XM_010919087.2"/>
</dbReference>
<feature type="repeat" description="PPR" evidence="3">
    <location>
        <begin position="415"/>
        <end position="449"/>
    </location>
</feature>
<dbReference type="Gene3D" id="1.25.40.10">
    <property type="entry name" value="Tetratricopeptide repeat domain"/>
    <property type="match status" value="6"/>
</dbReference>
<comment type="similarity">
    <text evidence="2">Belongs to the PPR family. PCMP-E subfamily.</text>
</comment>
<dbReference type="GeneID" id="105041994"/>
<dbReference type="InterPro" id="IPR046960">
    <property type="entry name" value="PPR_At4g14850-like_plant"/>
</dbReference>
<evidence type="ECO:0000256" key="3">
    <source>
        <dbReference type="PROSITE-ProRule" id="PRU00708"/>
    </source>
</evidence>
<dbReference type="FunFam" id="1.25.40.10:FF:000090">
    <property type="entry name" value="Pentatricopeptide repeat-containing protein, chloroplastic"/>
    <property type="match status" value="1"/>
</dbReference>
<dbReference type="Pfam" id="PF13041">
    <property type="entry name" value="PPR_2"/>
    <property type="match status" value="3"/>
</dbReference>
<dbReference type="FunFam" id="1.25.40.10:FF:000351">
    <property type="entry name" value="Pentatricopeptide repeat-containing protein"/>
    <property type="match status" value="1"/>
</dbReference>
<evidence type="ECO:0000256" key="2">
    <source>
        <dbReference type="ARBA" id="ARBA00061659"/>
    </source>
</evidence>
<dbReference type="GO" id="GO:0009451">
    <property type="term" value="P:RNA modification"/>
    <property type="evidence" value="ECO:0007669"/>
    <property type="project" value="InterPro"/>
</dbReference>
<dbReference type="KEGG" id="egu:105041994"/>
<accession>A0A6I9QYE8</accession>
<proteinExistence type="inferred from homology"/>
<evidence type="ECO:0000313" key="5">
    <source>
        <dbReference type="RefSeq" id="XP_010917389.1"/>
    </source>
</evidence>
<dbReference type="AlphaFoldDB" id="A0A6I9QYE8"/>
<dbReference type="OrthoDB" id="736689at2759"/>
<feature type="repeat" description="PPR" evidence="3">
    <location>
        <begin position="313"/>
        <end position="347"/>
    </location>
</feature>
<dbReference type="Pfam" id="PF01535">
    <property type="entry name" value="PPR"/>
    <property type="match status" value="7"/>
</dbReference>
<dbReference type="Proteomes" id="UP000504607">
    <property type="component" value="Chromosome 3"/>
</dbReference>